<sequence>MGSNGMQGLTLLMADTAALAARVRQEDVPADLREQVTTLVAQHVQDRETIAALMRKDIRVLGDQELFVRTSDKGLLQAYRTKITLSAKLGQIYTTAAEQNDQGVWRVKKYTGKDERGDPTFDVLQVDPLKIPWAMSSTGLGLMAHLSGVQIIDEQEPERQRDPVTGEVLPMGDVTFRLLAIGRDLAGNLKAYRIVHTHETRLEYLEHLKGKSSYFGEHIRYGAEEDFLVDGKRVPFSRWEPTDRVAGTVYGYWLNIADKRVRDLVMNWVHVLKNARKKGKTVAARLALFDWFGRPVVRPRAIFDDQGKLADIVADFLVVGWRSPNSLDDLNRLVAHLKQGKAVADALAGQEIEVKDVEVSAEDTAEACQTEPDEPDEHQQTIDAEFQPVDDQDPPVKPEVKAKGKPQAKPEPEAKADRDEEDDLIDELAQQLNDLANEFPAANVPQMLGEQGIDVQAALQVGGRAVLAKVRGAMDKLAKQLRNGGE</sequence>
<feature type="region of interest" description="Disordered" evidence="1">
    <location>
        <begin position="385"/>
        <end position="422"/>
    </location>
</feature>
<dbReference type="EMBL" id="MT143873">
    <property type="protein sequence ID" value="QJB04133.1"/>
    <property type="molecule type" value="Genomic_DNA"/>
</dbReference>
<reference evidence="3" key="1">
    <citation type="submission" date="2020-03" db="EMBL/GenBank/DDBJ databases">
        <title>The deep terrestrial virosphere.</title>
        <authorList>
            <person name="Holmfeldt K."/>
            <person name="Nilsson E."/>
            <person name="Simone D."/>
            <person name="Lopez-Fernandez M."/>
            <person name="Wu X."/>
            <person name="de Brujin I."/>
            <person name="Lundin D."/>
            <person name="Andersson A."/>
            <person name="Bertilsson S."/>
            <person name="Dopson M."/>
        </authorList>
    </citation>
    <scope>NUCLEOTIDE SEQUENCE</scope>
    <source>
        <strain evidence="2">MM171A00607</strain>
        <strain evidence="3">MM171B00441</strain>
    </source>
</reference>
<evidence type="ECO:0000313" key="2">
    <source>
        <dbReference type="EMBL" id="QJB00317.1"/>
    </source>
</evidence>
<name>A0A6M3MER0_9ZZZZ</name>
<dbReference type="EMBL" id="MT143689">
    <property type="protein sequence ID" value="QJB00317.1"/>
    <property type="molecule type" value="Genomic_DNA"/>
</dbReference>
<evidence type="ECO:0000313" key="3">
    <source>
        <dbReference type="EMBL" id="QJB04133.1"/>
    </source>
</evidence>
<protein>
    <submittedName>
        <fullName evidence="3">Uncharacterized protein</fullName>
    </submittedName>
</protein>
<evidence type="ECO:0000256" key="1">
    <source>
        <dbReference type="SAM" id="MobiDB-lite"/>
    </source>
</evidence>
<gene>
    <name evidence="2" type="ORF">MM171A00607_0010</name>
    <name evidence="3" type="ORF">MM171B00441_0010</name>
</gene>
<feature type="compositionally biased region" description="Basic and acidic residues" evidence="1">
    <location>
        <begin position="394"/>
        <end position="418"/>
    </location>
</feature>
<organism evidence="3">
    <name type="scientific">viral metagenome</name>
    <dbReference type="NCBI Taxonomy" id="1070528"/>
    <lineage>
        <taxon>unclassified sequences</taxon>
        <taxon>metagenomes</taxon>
        <taxon>organismal metagenomes</taxon>
    </lineage>
</organism>
<accession>A0A6M3MER0</accession>
<dbReference type="AlphaFoldDB" id="A0A6M3MER0"/>
<proteinExistence type="predicted"/>